<keyword evidence="4" id="KW-1185">Reference proteome</keyword>
<dbReference type="InterPro" id="IPR045394">
    <property type="entry name" value="Abhydrolase_dom"/>
</dbReference>
<dbReference type="Proteomes" id="UP001374803">
    <property type="component" value="Chromosome"/>
</dbReference>
<protein>
    <recommendedName>
        <fullName evidence="2">Alpha/beta hydrolase domain-containing protein</fullName>
    </recommendedName>
</protein>
<evidence type="ECO:0000313" key="4">
    <source>
        <dbReference type="Proteomes" id="UP001374803"/>
    </source>
</evidence>
<dbReference type="Pfam" id="PF20091">
    <property type="entry name" value="Abhydrolase_10"/>
    <property type="match status" value="1"/>
</dbReference>
<reference evidence="3" key="1">
    <citation type="submission" date="2021-12" db="EMBL/GenBank/DDBJ databases">
        <title>Discovery of the Pendulisporaceae a myxobacterial family with distinct sporulation behavior and unique specialized metabolism.</title>
        <authorList>
            <person name="Garcia R."/>
            <person name="Popoff A."/>
            <person name="Bader C.D."/>
            <person name="Loehr J."/>
            <person name="Walesch S."/>
            <person name="Walt C."/>
            <person name="Boldt J."/>
            <person name="Bunk B."/>
            <person name="Haeckl F.J.F.P.J."/>
            <person name="Gunesch A.P."/>
            <person name="Birkelbach J."/>
            <person name="Nuebel U."/>
            <person name="Pietschmann T."/>
            <person name="Bach T."/>
            <person name="Mueller R."/>
        </authorList>
    </citation>
    <scope>NUCLEOTIDE SEQUENCE</scope>
    <source>
        <strain evidence="3">MSr11367</strain>
    </source>
</reference>
<dbReference type="RefSeq" id="WP_394838742.1">
    <property type="nucleotide sequence ID" value="NZ_CP089929.1"/>
</dbReference>
<keyword evidence="1" id="KW-0732">Signal</keyword>
<evidence type="ECO:0000313" key="3">
    <source>
        <dbReference type="EMBL" id="WXB09070.1"/>
    </source>
</evidence>
<evidence type="ECO:0000259" key="2">
    <source>
        <dbReference type="Pfam" id="PF20091"/>
    </source>
</evidence>
<feature type="signal peptide" evidence="1">
    <location>
        <begin position="1"/>
        <end position="24"/>
    </location>
</feature>
<organism evidence="3 4">
    <name type="scientific">Pendulispora rubella</name>
    <dbReference type="NCBI Taxonomy" id="2741070"/>
    <lineage>
        <taxon>Bacteria</taxon>
        <taxon>Pseudomonadati</taxon>
        <taxon>Myxococcota</taxon>
        <taxon>Myxococcia</taxon>
        <taxon>Myxococcales</taxon>
        <taxon>Sorangiineae</taxon>
        <taxon>Pendulisporaceae</taxon>
        <taxon>Pendulispora</taxon>
    </lineage>
</organism>
<feature type="domain" description="Alpha/beta hydrolase" evidence="2">
    <location>
        <begin position="258"/>
        <end position="681"/>
    </location>
</feature>
<gene>
    <name evidence="3" type="ORF">LVJ94_17775</name>
</gene>
<name>A0ABZ2LFB7_9BACT</name>
<sequence>MHQSMHPRPLGPFACVLLSTLAAACTSHGDQPPVGSLPGYVDDIEVVSVTDAYGGESFGTAGPYEVVSGIVHGKLLPAHPANAGIVDLDRAPVGSDGYVSYTTDFVILRPKNAVSAVPILFYDVANRGSMLGLQALDATGNSLAAGRQGNGFLLRRGYTLVWSGWQGDIVQSDSPVSSGQTVAPIGTRFPIATNAEGPIIGTSREEFVFDNTTNPITFTLSYPASTLDPSQVIFNVRSTWRTPSGMTWDSPSQPIPSSSWQYVDDRHVKLQRPSDADAGAIYSFVYPAKDPIVMGIGFAAVRDFVSFLRNDKADAQGHPSPVADLNYRLAIGEGISQSGRFLRDFTWQGFNDDARGHKVFDGIIPFIGGGRKAFVNARWAQPGRSSREHEDHFQPGDQFPFAYATTTDPLTGKTDGLLAKCTATGSCPKVLQLDGSYEFWGGRASLNVTDGAGYDIPIPENVRLYLSSATQHGGGNGAGTQTALTACQFKSNPVNQSAMDRAIVDRMEHWLAAGDPPPPSNYPTIAAGTLALPESRTQVGFPDLTSVGLTYTGIHNAIHVTNYSNAVPVADTSKDYEIRVPTTDTDGNDFPGFRVPDVSVPLATYLPWNLRKEGYAPGELCGFSGGILPFSTTATERQSKADPRPALLERYADKADYVDRVHAAATAAAGQGFLLEEDVNLFVERAQAVTVFPR</sequence>
<feature type="chain" id="PRO_5045624488" description="Alpha/beta hydrolase domain-containing protein" evidence="1">
    <location>
        <begin position="25"/>
        <end position="694"/>
    </location>
</feature>
<dbReference type="EMBL" id="CP089983">
    <property type="protein sequence ID" value="WXB09070.1"/>
    <property type="molecule type" value="Genomic_DNA"/>
</dbReference>
<proteinExistence type="predicted"/>
<accession>A0ABZ2LFB7</accession>
<evidence type="ECO:0000256" key="1">
    <source>
        <dbReference type="SAM" id="SignalP"/>
    </source>
</evidence>